<feature type="transmembrane region" description="Helical" evidence="2">
    <location>
        <begin position="24"/>
        <end position="45"/>
    </location>
</feature>
<reference evidence="4 5" key="1">
    <citation type="submission" date="2020-02" db="EMBL/GenBank/DDBJ databases">
        <title>Draft genome sequence of Limisphaera ngatamarikiensis NGM72.4T, a thermophilic Verrucomicrobia grouped in subdivision 3.</title>
        <authorList>
            <person name="Carere C.R."/>
            <person name="Steen J."/>
            <person name="Hugenholtz P."/>
            <person name="Stott M.B."/>
        </authorList>
    </citation>
    <scope>NUCLEOTIDE SEQUENCE [LARGE SCALE GENOMIC DNA]</scope>
    <source>
        <strain evidence="4 5">NGM72.4</strain>
    </source>
</reference>
<keyword evidence="5" id="KW-1185">Reference proteome</keyword>
<protein>
    <submittedName>
        <fullName evidence="4">Prohibitin family protein</fullName>
    </submittedName>
</protein>
<proteinExistence type="predicted"/>
<evidence type="ECO:0000259" key="3">
    <source>
        <dbReference type="SMART" id="SM00244"/>
    </source>
</evidence>
<dbReference type="InterPro" id="IPR001107">
    <property type="entry name" value="Band_7"/>
</dbReference>
<name>A0A6M1RY62_9BACT</name>
<comment type="caution">
    <text evidence="4">The sequence shown here is derived from an EMBL/GenBank/DDBJ whole genome shotgun (WGS) entry which is preliminary data.</text>
</comment>
<dbReference type="PANTHER" id="PTHR23222">
    <property type="entry name" value="PROHIBITIN"/>
    <property type="match status" value="1"/>
</dbReference>
<feature type="domain" description="Band 7" evidence="3">
    <location>
        <begin position="40"/>
        <end position="200"/>
    </location>
</feature>
<dbReference type="SMART" id="SM00244">
    <property type="entry name" value="PHB"/>
    <property type="match status" value="1"/>
</dbReference>
<dbReference type="Gene3D" id="3.30.479.30">
    <property type="entry name" value="Band 7 domain"/>
    <property type="match status" value="1"/>
</dbReference>
<keyword evidence="2" id="KW-0472">Membrane</keyword>
<dbReference type="Proteomes" id="UP000477311">
    <property type="component" value="Unassembled WGS sequence"/>
</dbReference>
<dbReference type="InterPro" id="IPR036013">
    <property type="entry name" value="Band_7/SPFH_dom_sf"/>
</dbReference>
<accession>A0A6M1RY62</accession>
<dbReference type="GO" id="GO:0016020">
    <property type="term" value="C:membrane"/>
    <property type="evidence" value="ECO:0007669"/>
    <property type="project" value="UniProtKB-SubCell"/>
</dbReference>
<dbReference type="PANTHER" id="PTHR23222:SF0">
    <property type="entry name" value="PROHIBITIN 1"/>
    <property type="match status" value="1"/>
</dbReference>
<dbReference type="SUPFAM" id="SSF117892">
    <property type="entry name" value="Band 7/SPFH domain"/>
    <property type="match status" value="1"/>
</dbReference>
<evidence type="ECO:0000256" key="1">
    <source>
        <dbReference type="ARBA" id="ARBA00004167"/>
    </source>
</evidence>
<dbReference type="CDD" id="cd03401">
    <property type="entry name" value="SPFH_prohibitin"/>
    <property type="match status" value="1"/>
</dbReference>
<keyword evidence="2" id="KW-0812">Transmembrane</keyword>
<gene>
    <name evidence="4" type="ORF">G4L39_01685</name>
</gene>
<dbReference type="EMBL" id="JAAKYA010000011">
    <property type="protein sequence ID" value="NGO38110.1"/>
    <property type="molecule type" value="Genomic_DNA"/>
</dbReference>
<dbReference type="InterPro" id="IPR000163">
    <property type="entry name" value="Prohibitin"/>
</dbReference>
<dbReference type="PRINTS" id="PR00679">
    <property type="entry name" value="PROHIBITIN"/>
</dbReference>
<dbReference type="AlphaFoldDB" id="A0A6M1RY62"/>
<dbReference type="Pfam" id="PF01145">
    <property type="entry name" value="Band_7"/>
    <property type="match status" value="1"/>
</dbReference>
<evidence type="ECO:0000313" key="5">
    <source>
        <dbReference type="Proteomes" id="UP000477311"/>
    </source>
</evidence>
<organism evidence="4 5">
    <name type="scientific">Limisphaera ngatamarikiensis</name>
    <dbReference type="NCBI Taxonomy" id="1324935"/>
    <lineage>
        <taxon>Bacteria</taxon>
        <taxon>Pseudomonadati</taxon>
        <taxon>Verrucomicrobiota</taxon>
        <taxon>Verrucomicrobiia</taxon>
        <taxon>Limisphaerales</taxon>
        <taxon>Limisphaeraceae</taxon>
        <taxon>Limisphaera</taxon>
    </lineage>
</organism>
<comment type="subcellular location">
    <subcellularLocation>
        <location evidence="1">Membrane</location>
        <topology evidence="1">Single-pass membrane protein</topology>
    </subcellularLocation>
</comment>
<evidence type="ECO:0000256" key="2">
    <source>
        <dbReference type="SAM" id="Phobius"/>
    </source>
</evidence>
<keyword evidence="2" id="KW-1133">Transmembrane helix</keyword>
<evidence type="ECO:0000313" key="4">
    <source>
        <dbReference type="EMBL" id="NGO38110.1"/>
    </source>
</evidence>
<sequence length="289" mass="31737">MRARNPYYPHDRVEVVLPGSLPRFLVAAGVLFLLVLLGAAGSYIVPPGHRGVKVTLGKASDRFLPEGFGFKLPLVTRVVPVSVRQRTMPLRAECFSSDLQQVTLDLRVLYRIPERSVVTIYRQYAGDPFDSLIAPRVQEAVKEVTALLTAEQIVKNRGQVKLDALAGARQKIGDLLEVNDLVIRNIDLSEELERAIEAKMVAEQEAARARFVQMQTEIEAETAVIRAEGEAQAIRIRGEALRLNPEFLRLQLVEKWNGRSPLVVPADVGGTGSGLLLPLGRPGAPEVGP</sequence>
<dbReference type="RefSeq" id="WP_165105429.1">
    <property type="nucleotide sequence ID" value="NZ_JAAKYA010000011.1"/>
</dbReference>